<dbReference type="RefSeq" id="WP_141482624.1">
    <property type="nucleotide sequence ID" value="NZ_VICD02000215.1"/>
</dbReference>
<proteinExistence type="predicted"/>
<evidence type="ECO:0000313" key="1">
    <source>
        <dbReference type="EMBL" id="KAB8180181.1"/>
    </source>
</evidence>
<protein>
    <submittedName>
        <fullName evidence="1">Uncharacterized protein</fullName>
    </submittedName>
</protein>
<reference evidence="1 2" key="1">
    <citation type="submission" date="2019-10" db="EMBL/GenBank/DDBJ databases">
        <title>Lysobacter alkalisoli sp. nov., isolated from saline-alkaline soil.</title>
        <authorList>
            <person name="Sun J.-Q."/>
        </authorList>
    </citation>
    <scope>NUCLEOTIDE SEQUENCE [LARGE SCALE GENOMIC DNA]</scope>
    <source>
        <strain evidence="1 2">KCTC 42381</strain>
    </source>
</reference>
<organism evidence="1 2">
    <name type="scientific">Marilutibacter maris</name>
    <dbReference type="NCBI Taxonomy" id="1605891"/>
    <lineage>
        <taxon>Bacteria</taxon>
        <taxon>Pseudomonadati</taxon>
        <taxon>Pseudomonadota</taxon>
        <taxon>Gammaproteobacteria</taxon>
        <taxon>Lysobacterales</taxon>
        <taxon>Lysobacteraceae</taxon>
        <taxon>Marilutibacter</taxon>
    </lineage>
</organism>
<comment type="caution">
    <text evidence="1">The sequence shown here is derived from an EMBL/GenBank/DDBJ whole genome shotgun (WGS) entry which is preliminary data.</text>
</comment>
<gene>
    <name evidence="1" type="ORF">FKV24_012660</name>
</gene>
<dbReference type="AlphaFoldDB" id="A0A508AFT7"/>
<name>A0A508AFT7_9GAMM</name>
<sequence>MTSETVASPRAESVVELWGHIGQLEAVLAAANEVLCRHDELDEKQARTDALTSAHYLVQAAQTVADQIAYMAYVR</sequence>
<dbReference type="Proteomes" id="UP000320431">
    <property type="component" value="Unassembled WGS sequence"/>
</dbReference>
<evidence type="ECO:0000313" key="2">
    <source>
        <dbReference type="Proteomes" id="UP000320431"/>
    </source>
</evidence>
<dbReference type="EMBL" id="VICD02000215">
    <property type="protein sequence ID" value="KAB8180181.1"/>
    <property type="molecule type" value="Genomic_DNA"/>
</dbReference>
<accession>A0A508AFT7</accession>